<accession>A0AAD6RW08</accession>
<feature type="transmembrane region" description="Helical" evidence="1">
    <location>
        <begin position="52"/>
        <end position="75"/>
    </location>
</feature>
<sequence>MRRFGKPAHLFAADGQLYGGIPGDAEMLRKKGKTPKKSEIERKCARKRGAEVHVAVVVVAGHTGGFMWSMALWGIAAGGGGITRAGAEMVVVGEQEVFQTPTAARPLLRKFQTLGNLVNSERFRGILNFKNYHSVNGGPGQISADRGRIVADAARYGQTGFSLGLNSRV</sequence>
<dbReference type="EMBL" id="JARJCM010000522">
    <property type="protein sequence ID" value="KAJ7016351.1"/>
    <property type="molecule type" value="Genomic_DNA"/>
</dbReference>
<keyword evidence="1" id="KW-1133">Transmembrane helix</keyword>
<organism evidence="2 3">
    <name type="scientific">Mycena alexandri</name>
    <dbReference type="NCBI Taxonomy" id="1745969"/>
    <lineage>
        <taxon>Eukaryota</taxon>
        <taxon>Fungi</taxon>
        <taxon>Dikarya</taxon>
        <taxon>Basidiomycota</taxon>
        <taxon>Agaricomycotina</taxon>
        <taxon>Agaricomycetes</taxon>
        <taxon>Agaricomycetidae</taxon>
        <taxon>Agaricales</taxon>
        <taxon>Marasmiineae</taxon>
        <taxon>Mycenaceae</taxon>
        <taxon>Mycena</taxon>
    </lineage>
</organism>
<evidence type="ECO:0000313" key="2">
    <source>
        <dbReference type="EMBL" id="KAJ7016351.1"/>
    </source>
</evidence>
<evidence type="ECO:0000313" key="3">
    <source>
        <dbReference type="Proteomes" id="UP001218188"/>
    </source>
</evidence>
<proteinExistence type="predicted"/>
<keyword evidence="1" id="KW-0472">Membrane</keyword>
<gene>
    <name evidence="2" type="ORF">C8F04DRAFT_1202426</name>
</gene>
<protein>
    <submittedName>
        <fullName evidence="2">Uncharacterized protein</fullName>
    </submittedName>
</protein>
<keyword evidence="3" id="KW-1185">Reference proteome</keyword>
<evidence type="ECO:0000256" key="1">
    <source>
        <dbReference type="SAM" id="Phobius"/>
    </source>
</evidence>
<keyword evidence="1" id="KW-0812">Transmembrane</keyword>
<dbReference type="Proteomes" id="UP001218188">
    <property type="component" value="Unassembled WGS sequence"/>
</dbReference>
<name>A0AAD6RW08_9AGAR</name>
<reference evidence="2" key="1">
    <citation type="submission" date="2023-03" db="EMBL/GenBank/DDBJ databases">
        <title>Massive genome expansion in bonnet fungi (Mycena s.s.) driven by repeated elements and novel gene families across ecological guilds.</title>
        <authorList>
            <consortium name="Lawrence Berkeley National Laboratory"/>
            <person name="Harder C.B."/>
            <person name="Miyauchi S."/>
            <person name="Viragh M."/>
            <person name="Kuo A."/>
            <person name="Thoen E."/>
            <person name="Andreopoulos B."/>
            <person name="Lu D."/>
            <person name="Skrede I."/>
            <person name="Drula E."/>
            <person name="Henrissat B."/>
            <person name="Morin E."/>
            <person name="Kohler A."/>
            <person name="Barry K."/>
            <person name="LaButti K."/>
            <person name="Morin E."/>
            <person name="Salamov A."/>
            <person name="Lipzen A."/>
            <person name="Mereny Z."/>
            <person name="Hegedus B."/>
            <person name="Baldrian P."/>
            <person name="Stursova M."/>
            <person name="Weitz H."/>
            <person name="Taylor A."/>
            <person name="Grigoriev I.V."/>
            <person name="Nagy L.G."/>
            <person name="Martin F."/>
            <person name="Kauserud H."/>
        </authorList>
    </citation>
    <scope>NUCLEOTIDE SEQUENCE</scope>
    <source>
        <strain evidence="2">CBHHK200</strain>
    </source>
</reference>
<dbReference type="AlphaFoldDB" id="A0AAD6RW08"/>
<comment type="caution">
    <text evidence="2">The sequence shown here is derived from an EMBL/GenBank/DDBJ whole genome shotgun (WGS) entry which is preliminary data.</text>
</comment>